<dbReference type="HOGENOM" id="CLU_067089_2_0_11"/>
<keyword evidence="2" id="KW-1185">Reference proteome</keyword>
<dbReference type="EMBL" id="CP006765">
    <property type="protein sequence ID" value="AIT62366.1"/>
    <property type="molecule type" value="Genomic_DNA"/>
</dbReference>
<dbReference type="eggNOG" id="ENOG5030IAA">
    <property type="taxonomic scope" value="Bacteria"/>
</dbReference>
<evidence type="ECO:0000313" key="2">
    <source>
        <dbReference type="Proteomes" id="UP000029914"/>
    </source>
</evidence>
<protein>
    <recommendedName>
        <fullName evidence="3">Abi-like protein</fullName>
    </recommendedName>
</protein>
<accession>A0A097IJN7</accession>
<organism evidence="1 2">
    <name type="scientific">Corynebacterium doosanense CAU 212 = DSM 45436</name>
    <dbReference type="NCBI Taxonomy" id="558173"/>
    <lineage>
        <taxon>Bacteria</taxon>
        <taxon>Bacillati</taxon>
        <taxon>Actinomycetota</taxon>
        <taxon>Actinomycetes</taxon>
        <taxon>Mycobacteriales</taxon>
        <taxon>Corynebacteriaceae</taxon>
        <taxon>Corynebacterium</taxon>
    </lineage>
</organism>
<dbReference type="AlphaFoldDB" id="A0A097IJN7"/>
<dbReference type="Proteomes" id="UP000029914">
    <property type="component" value="Plasmid pCdoos1"/>
</dbReference>
<name>A0A097IJN7_9CORY</name>
<sequence length="242" mass="27471">MDNRQIIIDHLGAARIEPYLRSAKDNRKKSLALYNWSATMASAIHTDLGITEVLLRNAMDQKLQDWNDEQSHVHAGDSWLLYPPARPLQGLVHNFRTTAVDRAEKDADNRSPSHPRHGQGICHDDALANTTFGLWKHVLPNHKWDANPSNQDNQNRMRIWDEGLKKAFPYIDDPTGRDTYKRVSRLYGLRNRVSHMDSILGQDIGSLAEDAFALVGAIHPSLQEWLTSTSTVGQILKQRPEI</sequence>
<gene>
    <name evidence="1" type="ORF">CDOO_13330</name>
</gene>
<reference evidence="1 2" key="1">
    <citation type="submission" date="2013-09" db="EMBL/GenBank/DDBJ databases">
        <title>Complete genome sequence of Corynebacterium doosanense CAU 212(T) (=DSM 45436(T)), isolated from activated sludge.</title>
        <authorList>
            <person name="Schaffert L."/>
            <person name="Albersmeier A."/>
            <person name="Kalinowski J."/>
            <person name="Ruckert C."/>
        </authorList>
    </citation>
    <scope>NUCLEOTIDE SEQUENCE [LARGE SCALE GENOMIC DNA]</scope>
    <source>
        <strain evidence="1 2">CAU 212</strain>
        <plasmid evidence="2">Plasmid pCdoos1</plasmid>
    </source>
</reference>
<dbReference type="KEGG" id="cdo:CDOO_13330"/>
<keyword evidence="1" id="KW-0614">Plasmid</keyword>
<evidence type="ECO:0008006" key="3">
    <source>
        <dbReference type="Google" id="ProtNLM"/>
    </source>
</evidence>
<geneLocation type="plasmid" evidence="1 2">
    <name>pCdoos1</name>
</geneLocation>
<proteinExistence type="predicted"/>
<evidence type="ECO:0000313" key="1">
    <source>
        <dbReference type="EMBL" id="AIT62366.1"/>
    </source>
</evidence>